<dbReference type="AlphaFoldDB" id="A0A0P0WGR3"/>
<protein>
    <submittedName>
        <fullName evidence="2">Os04g0690932 protein</fullName>
    </submittedName>
</protein>
<proteinExistence type="predicted"/>
<evidence type="ECO:0000256" key="1">
    <source>
        <dbReference type="SAM" id="MobiDB-lite"/>
    </source>
</evidence>
<gene>
    <name evidence="2" type="ordered locus">Os04g0690932</name>
    <name evidence="2" type="ORF">OSNPB_040690932</name>
</gene>
<feature type="compositionally biased region" description="Basic residues" evidence="1">
    <location>
        <begin position="8"/>
        <end position="21"/>
    </location>
</feature>
<keyword evidence="3" id="KW-1185">Reference proteome</keyword>
<feature type="compositionally biased region" description="Low complexity" evidence="1">
    <location>
        <begin position="88"/>
        <end position="103"/>
    </location>
</feature>
<evidence type="ECO:0000313" key="2">
    <source>
        <dbReference type="EMBL" id="BAS91778.1"/>
    </source>
</evidence>
<evidence type="ECO:0000313" key="3">
    <source>
        <dbReference type="Proteomes" id="UP000059680"/>
    </source>
</evidence>
<dbReference type="Gramene" id="Os04t0690932-01">
    <property type="protein sequence ID" value="Os04t0690932-01"/>
    <property type="gene ID" value="Os04g0690932"/>
</dbReference>
<feature type="non-terminal residue" evidence="2">
    <location>
        <position position="1"/>
    </location>
</feature>
<reference evidence="2 3" key="3">
    <citation type="journal article" date="2013" name="Rice">
        <title>Improvement of the Oryza sativa Nipponbare reference genome using next generation sequence and optical map data.</title>
        <authorList>
            <person name="Kawahara Y."/>
            <person name="de la Bastide M."/>
            <person name="Hamilton J.P."/>
            <person name="Kanamori H."/>
            <person name="McCombie W.R."/>
            <person name="Ouyang S."/>
            <person name="Schwartz D.C."/>
            <person name="Tanaka T."/>
            <person name="Wu J."/>
            <person name="Zhou S."/>
            <person name="Childs K.L."/>
            <person name="Davidson R.M."/>
            <person name="Lin H."/>
            <person name="Quesada-Ocampo L."/>
            <person name="Vaillancourt B."/>
            <person name="Sakai H."/>
            <person name="Lee S.S."/>
            <person name="Kim J."/>
            <person name="Numa H."/>
            <person name="Itoh T."/>
            <person name="Buell C.R."/>
            <person name="Matsumoto T."/>
        </authorList>
    </citation>
    <scope>NUCLEOTIDE SEQUENCE [LARGE SCALE GENOMIC DNA]</scope>
    <source>
        <strain evidence="3">cv. Nipponbare</strain>
    </source>
</reference>
<feature type="region of interest" description="Disordered" evidence="1">
    <location>
        <begin position="88"/>
        <end position="116"/>
    </location>
</feature>
<dbReference type="Proteomes" id="UP000059680">
    <property type="component" value="Chromosome 4"/>
</dbReference>
<organism evidence="2 3">
    <name type="scientific">Oryza sativa subsp. japonica</name>
    <name type="common">Rice</name>
    <dbReference type="NCBI Taxonomy" id="39947"/>
    <lineage>
        <taxon>Eukaryota</taxon>
        <taxon>Viridiplantae</taxon>
        <taxon>Streptophyta</taxon>
        <taxon>Embryophyta</taxon>
        <taxon>Tracheophyta</taxon>
        <taxon>Spermatophyta</taxon>
        <taxon>Magnoliopsida</taxon>
        <taxon>Liliopsida</taxon>
        <taxon>Poales</taxon>
        <taxon>Poaceae</taxon>
        <taxon>BOP clade</taxon>
        <taxon>Oryzoideae</taxon>
        <taxon>Oryzeae</taxon>
        <taxon>Oryzinae</taxon>
        <taxon>Oryza</taxon>
        <taxon>Oryza sativa</taxon>
    </lineage>
</organism>
<sequence>GLQASRWLRTRRARTGARRGRGLGDRRGRGRRLQRPRPRRRRGGDRRPAPPPPRFLHALATTASTGTSPWAAAIVDLAAPRALHAGAQGACRGGRAAWSSRRAASGRRARRCESRP</sequence>
<accession>A0A0P0WGR3</accession>
<reference evidence="2 3" key="2">
    <citation type="journal article" date="2013" name="Plant Cell Physiol.">
        <title>Rice Annotation Project Database (RAP-DB): an integrative and interactive database for rice genomics.</title>
        <authorList>
            <person name="Sakai H."/>
            <person name="Lee S.S."/>
            <person name="Tanaka T."/>
            <person name="Numa H."/>
            <person name="Kim J."/>
            <person name="Kawahara Y."/>
            <person name="Wakimoto H."/>
            <person name="Yang C.C."/>
            <person name="Iwamoto M."/>
            <person name="Abe T."/>
            <person name="Yamada Y."/>
            <person name="Muto A."/>
            <person name="Inokuchi H."/>
            <person name="Ikemura T."/>
            <person name="Matsumoto T."/>
            <person name="Sasaki T."/>
            <person name="Itoh T."/>
        </authorList>
    </citation>
    <scope>NUCLEOTIDE SEQUENCE [LARGE SCALE GENOMIC DNA]</scope>
    <source>
        <strain evidence="3">cv. Nipponbare</strain>
    </source>
</reference>
<feature type="compositionally biased region" description="Basic residues" evidence="1">
    <location>
        <begin position="28"/>
        <end position="44"/>
    </location>
</feature>
<dbReference type="EMBL" id="AP014960">
    <property type="protein sequence ID" value="BAS91778.1"/>
    <property type="molecule type" value="Genomic_DNA"/>
</dbReference>
<dbReference type="PaxDb" id="39947-A0A0P0WGR3"/>
<name>A0A0P0WGR3_ORYSJ</name>
<dbReference type="InParanoid" id="A0A0P0WGR3"/>
<reference evidence="3" key="1">
    <citation type="journal article" date="2005" name="Nature">
        <title>The map-based sequence of the rice genome.</title>
        <authorList>
            <consortium name="International rice genome sequencing project (IRGSP)"/>
            <person name="Matsumoto T."/>
            <person name="Wu J."/>
            <person name="Kanamori H."/>
            <person name="Katayose Y."/>
            <person name="Fujisawa M."/>
            <person name="Namiki N."/>
            <person name="Mizuno H."/>
            <person name="Yamamoto K."/>
            <person name="Antonio B.A."/>
            <person name="Baba T."/>
            <person name="Sakata K."/>
            <person name="Nagamura Y."/>
            <person name="Aoki H."/>
            <person name="Arikawa K."/>
            <person name="Arita K."/>
            <person name="Bito T."/>
            <person name="Chiden Y."/>
            <person name="Fujitsuka N."/>
            <person name="Fukunaka R."/>
            <person name="Hamada M."/>
            <person name="Harada C."/>
            <person name="Hayashi A."/>
            <person name="Hijishita S."/>
            <person name="Honda M."/>
            <person name="Hosokawa S."/>
            <person name="Ichikawa Y."/>
            <person name="Idonuma A."/>
            <person name="Iijima M."/>
            <person name="Ikeda M."/>
            <person name="Ikeno M."/>
            <person name="Ito K."/>
            <person name="Ito S."/>
            <person name="Ito T."/>
            <person name="Ito Y."/>
            <person name="Ito Y."/>
            <person name="Iwabuchi A."/>
            <person name="Kamiya K."/>
            <person name="Karasawa W."/>
            <person name="Kurita K."/>
            <person name="Katagiri S."/>
            <person name="Kikuta A."/>
            <person name="Kobayashi H."/>
            <person name="Kobayashi N."/>
            <person name="Machita K."/>
            <person name="Maehara T."/>
            <person name="Masukawa M."/>
            <person name="Mizubayashi T."/>
            <person name="Mukai Y."/>
            <person name="Nagasaki H."/>
            <person name="Nagata Y."/>
            <person name="Naito S."/>
            <person name="Nakashima M."/>
            <person name="Nakama Y."/>
            <person name="Nakamichi Y."/>
            <person name="Nakamura M."/>
            <person name="Meguro A."/>
            <person name="Negishi M."/>
            <person name="Ohta I."/>
            <person name="Ohta T."/>
            <person name="Okamoto M."/>
            <person name="Ono N."/>
            <person name="Saji S."/>
            <person name="Sakaguchi M."/>
            <person name="Sakai K."/>
            <person name="Shibata M."/>
            <person name="Shimokawa T."/>
            <person name="Song J."/>
            <person name="Takazaki Y."/>
            <person name="Terasawa K."/>
            <person name="Tsugane M."/>
            <person name="Tsuji K."/>
            <person name="Ueda S."/>
            <person name="Waki K."/>
            <person name="Yamagata H."/>
            <person name="Yamamoto M."/>
            <person name="Yamamoto S."/>
            <person name="Yamane H."/>
            <person name="Yoshiki S."/>
            <person name="Yoshihara R."/>
            <person name="Yukawa K."/>
            <person name="Zhong H."/>
            <person name="Yano M."/>
            <person name="Yuan Q."/>
            <person name="Ouyang S."/>
            <person name="Liu J."/>
            <person name="Jones K.M."/>
            <person name="Gansberger K."/>
            <person name="Moffat K."/>
            <person name="Hill J."/>
            <person name="Bera J."/>
            <person name="Fadrosh D."/>
            <person name="Jin S."/>
            <person name="Johri S."/>
            <person name="Kim M."/>
            <person name="Overton L."/>
            <person name="Reardon M."/>
            <person name="Tsitrin T."/>
            <person name="Vuong H."/>
            <person name="Weaver B."/>
            <person name="Ciecko A."/>
            <person name="Tallon L."/>
            <person name="Jackson J."/>
            <person name="Pai G."/>
            <person name="Aken S.V."/>
            <person name="Utterback T."/>
            <person name="Reidmuller S."/>
            <person name="Feldblyum T."/>
            <person name="Hsiao J."/>
            <person name="Zismann V."/>
            <person name="Iobst S."/>
            <person name="de Vazeille A.R."/>
            <person name="Buell C.R."/>
            <person name="Ying K."/>
            <person name="Li Y."/>
            <person name="Lu T."/>
            <person name="Huang Y."/>
            <person name="Zhao Q."/>
            <person name="Feng Q."/>
            <person name="Zhang L."/>
            <person name="Zhu J."/>
            <person name="Weng Q."/>
            <person name="Mu J."/>
            <person name="Lu Y."/>
            <person name="Fan D."/>
            <person name="Liu Y."/>
            <person name="Guan J."/>
            <person name="Zhang Y."/>
            <person name="Yu S."/>
            <person name="Liu X."/>
            <person name="Zhang Y."/>
            <person name="Hong G."/>
            <person name="Han B."/>
            <person name="Choisne N."/>
            <person name="Demange N."/>
            <person name="Orjeda G."/>
            <person name="Samain S."/>
            <person name="Cattolico L."/>
            <person name="Pelletier E."/>
            <person name="Couloux A."/>
            <person name="Segurens B."/>
            <person name="Wincker P."/>
            <person name="D'Hont A."/>
            <person name="Scarpelli C."/>
            <person name="Weissenbach J."/>
            <person name="Salanoubat M."/>
            <person name="Quetier F."/>
            <person name="Yu Y."/>
            <person name="Kim H.R."/>
            <person name="Rambo T."/>
            <person name="Currie J."/>
            <person name="Collura K."/>
            <person name="Luo M."/>
            <person name="Yang T."/>
            <person name="Ammiraju J.S.S."/>
            <person name="Engler F."/>
            <person name="Soderlund C."/>
            <person name="Wing R.A."/>
            <person name="Palmer L.E."/>
            <person name="de la Bastide M."/>
            <person name="Spiegel L."/>
            <person name="Nascimento L."/>
            <person name="Zutavern T."/>
            <person name="O'Shaughnessy A."/>
            <person name="Dike S."/>
            <person name="Dedhia N."/>
            <person name="Preston R."/>
            <person name="Balija V."/>
            <person name="McCombie W.R."/>
            <person name="Chow T."/>
            <person name="Chen H."/>
            <person name="Chung M."/>
            <person name="Chen C."/>
            <person name="Shaw J."/>
            <person name="Wu H."/>
            <person name="Hsiao K."/>
            <person name="Chao Y."/>
            <person name="Chu M."/>
            <person name="Cheng C."/>
            <person name="Hour A."/>
            <person name="Lee P."/>
            <person name="Lin S."/>
            <person name="Lin Y."/>
            <person name="Liou J."/>
            <person name="Liu S."/>
            <person name="Hsing Y."/>
            <person name="Raghuvanshi S."/>
            <person name="Mohanty A."/>
            <person name="Bharti A.K."/>
            <person name="Gaur A."/>
            <person name="Gupta V."/>
            <person name="Kumar D."/>
            <person name="Ravi V."/>
            <person name="Vij S."/>
            <person name="Kapur A."/>
            <person name="Khurana P."/>
            <person name="Khurana P."/>
            <person name="Khurana J.P."/>
            <person name="Tyagi A.K."/>
            <person name="Gaikwad K."/>
            <person name="Singh A."/>
            <person name="Dalal V."/>
            <person name="Srivastava S."/>
            <person name="Dixit A."/>
            <person name="Pal A.K."/>
            <person name="Ghazi I.A."/>
            <person name="Yadav M."/>
            <person name="Pandit A."/>
            <person name="Bhargava A."/>
            <person name="Sureshbabu K."/>
            <person name="Batra K."/>
            <person name="Sharma T.R."/>
            <person name="Mohapatra T."/>
            <person name="Singh N.K."/>
            <person name="Messing J."/>
            <person name="Nelson A.B."/>
            <person name="Fuks G."/>
            <person name="Kavchok S."/>
            <person name="Keizer G."/>
            <person name="Linton E."/>
            <person name="Llaca V."/>
            <person name="Song R."/>
            <person name="Tanyolac B."/>
            <person name="Young S."/>
            <person name="Ho-Il K."/>
            <person name="Hahn J.H."/>
            <person name="Sangsakoo G."/>
            <person name="Vanavichit A."/>
            <person name="de Mattos Luiz.A.T."/>
            <person name="Zimmer P.D."/>
            <person name="Malone G."/>
            <person name="Dellagostin O."/>
            <person name="de Oliveira A.C."/>
            <person name="Bevan M."/>
            <person name="Bancroft I."/>
            <person name="Minx P."/>
            <person name="Cordum H."/>
            <person name="Wilson R."/>
            <person name="Cheng Z."/>
            <person name="Jin W."/>
            <person name="Jiang J."/>
            <person name="Leong S.A."/>
            <person name="Iwama H."/>
            <person name="Gojobori T."/>
            <person name="Itoh T."/>
            <person name="Niimura Y."/>
            <person name="Fujii Y."/>
            <person name="Habara T."/>
            <person name="Sakai H."/>
            <person name="Sato Y."/>
            <person name="Wilson G."/>
            <person name="Kumar K."/>
            <person name="McCouch S."/>
            <person name="Juretic N."/>
            <person name="Hoen D."/>
            <person name="Wright S."/>
            <person name="Bruskiewich R."/>
            <person name="Bureau T."/>
            <person name="Miyao A."/>
            <person name="Hirochika H."/>
            <person name="Nishikawa T."/>
            <person name="Kadowaki K."/>
            <person name="Sugiura M."/>
            <person name="Burr B."/>
            <person name="Sasaki T."/>
        </authorList>
    </citation>
    <scope>NUCLEOTIDE SEQUENCE [LARGE SCALE GENOMIC DNA]</scope>
    <source>
        <strain evidence="3">cv. Nipponbare</strain>
    </source>
</reference>
<feature type="region of interest" description="Disordered" evidence="1">
    <location>
        <begin position="1"/>
        <end position="57"/>
    </location>
</feature>